<sequence length="52" mass="6194">MLPVPFLYIANNMQGRRRVAAVLQRTGVYLEVFLENFILFSLFFTVYCKYQL</sequence>
<protein>
    <submittedName>
        <fullName evidence="2">Putative membrane domain protein</fullName>
    </submittedName>
</protein>
<accession>A0A0F3Q6G0</accession>
<keyword evidence="1" id="KW-0472">Membrane</keyword>
<keyword evidence="1" id="KW-1133">Transmembrane helix</keyword>
<comment type="caution">
    <text evidence="2">The sequence shown here is derived from an EMBL/GenBank/DDBJ whole genome shotgun (WGS) entry which is preliminary data.</text>
</comment>
<evidence type="ECO:0000256" key="1">
    <source>
        <dbReference type="SAM" id="Phobius"/>
    </source>
</evidence>
<feature type="transmembrane region" description="Helical" evidence="1">
    <location>
        <begin position="28"/>
        <end position="48"/>
    </location>
</feature>
<dbReference type="Proteomes" id="UP000033722">
    <property type="component" value="Unassembled WGS sequence"/>
</dbReference>
<reference evidence="2 3" key="1">
    <citation type="submission" date="2015-01" db="EMBL/GenBank/DDBJ databases">
        <title>Genome Sequencing of Rickettsiales.</title>
        <authorList>
            <person name="Daugherty S.C."/>
            <person name="Su Q."/>
            <person name="Abolude K."/>
            <person name="Beier-Sexton M."/>
            <person name="Carlyon J.A."/>
            <person name="Carter R."/>
            <person name="Day N.P."/>
            <person name="Dumler S.J."/>
            <person name="Dyachenko V."/>
            <person name="Godinez A."/>
            <person name="Kurtti T.J."/>
            <person name="Lichay M."/>
            <person name="Mullins K.E."/>
            <person name="Ott S."/>
            <person name="Pappas-Brown V."/>
            <person name="Paris D.H."/>
            <person name="Patel P."/>
            <person name="Richards A.L."/>
            <person name="Sadzewicz L."/>
            <person name="Sears K."/>
            <person name="Seidman D."/>
            <person name="Sengamalay N."/>
            <person name="Stenos J."/>
            <person name="Tallon L.J."/>
            <person name="Vincent G."/>
            <person name="Fraser C.M."/>
            <person name="Munderloh U."/>
            <person name="Dunning-Hotopp J.C."/>
        </authorList>
    </citation>
    <scope>NUCLEOTIDE SEQUENCE [LARGE SCALE GENOMIC DNA]</scope>
    <source>
        <strain evidence="2 3">CRT53-1</strain>
    </source>
</reference>
<evidence type="ECO:0000313" key="2">
    <source>
        <dbReference type="EMBL" id="KJV87832.1"/>
    </source>
</evidence>
<proteinExistence type="predicted"/>
<dbReference type="AlphaFoldDB" id="A0A0F3Q6G0"/>
<name>A0A0F3Q6G0_ANAPH</name>
<organism evidence="2 3">
    <name type="scientific">Anaplasma phagocytophilum str. CRT53-1</name>
    <dbReference type="NCBI Taxonomy" id="1359157"/>
    <lineage>
        <taxon>Bacteria</taxon>
        <taxon>Pseudomonadati</taxon>
        <taxon>Pseudomonadota</taxon>
        <taxon>Alphaproteobacteria</taxon>
        <taxon>Rickettsiales</taxon>
        <taxon>Anaplasmataceae</taxon>
        <taxon>Anaplasma</taxon>
        <taxon>phagocytophilum group</taxon>
    </lineage>
</organism>
<dbReference type="PATRIC" id="fig|1359157.3.peg.1748"/>
<dbReference type="EMBL" id="LAOD01000007">
    <property type="protein sequence ID" value="KJV87832.1"/>
    <property type="molecule type" value="Genomic_DNA"/>
</dbReference>
<evidence type="ECO:0000313" key="3">
    <source>
        <dbReference type="Proteomes" id="UP000033722"/>
    </source>
</evidence>
<gene>
    <name evidence="2" type="ORF">APHCRT_0279</name>
</gene>
<keyword evidence="1" id="KW-0812">Transmembrane</keyword>